<dbReference type="InterPro" id="IPR011990">
    <property type="entry name" value="TPR-like_helical_dom_sf"/>
</dbReference>
<proteinExistence type="predicted"/>
<dbReference type="InterPro" id="IPR019734">
    <property type="entry name" value="TPR_rpt"/>
</dbReference>
<dbReference type="PANTHER" id="PTHR10098">
    <property type="entry name" value="RAPSYN-RELATED"/>
    <property type="match status" value="1"/>
</dbReference>
<dbReference type="Proteomes" id="UP000626109">
    <property type="component" value="Unassembled WGS sequence"/>
</dbReference>
<evidence type="ECO:0000313" key="2">
    <source>
        <dbReference type="EMBL" id="CAE8657618.1"/>
    </source>
</evidence>
<sequence>MARPLDGVTEKKRHAALLLSQAELALDDESIQSCLKASADALTLFRELGDDGRLGVHDTLRLIINAHRQVADTERRKPAEALALAAAEMAKFGESGDARGEAYMMLSTAEINTDKRGRQKRELALDLAQKALATFQDLEDKKSEAMAHLVLGNLHFKMHAADEAQQANETALDLFLQLGDKLGQAKALHGGGIAMLMRRRYDQAVAKARGALALFREIGARKLEASELVTIAQWHLAAGQPKQALPSAEQALGLFKELGYGKGWEANALLTLCEALIGAKLVNKAMKVAKEHQVQFQLAKDLRGQAMVQEIIARVHLAQERPEQMLESLDEARQLVQEIGDKSWDARLCQGTAVSFMASKDTKEALDALDRGMSIAEQAGDNQQRAKGQRAVFNIHFSNQDYEAALQAAKKARAISAASKDNRGLLIRIVRDASRKPVNGCLHELDKALAAAGEAQDLFQEAVDSRGEARALCVLADLRRIDGKVEAALEAAEERLTILRELGDLNLEAAALHQIAGLHLDDGNHMEAEKVAKEGQSLSQKAGDRKGQVNILLLLVQVYVAQAQDPSAGSVKAIGQKALQAATDALSIAGKCGSRVLRASALYWKAQALTIADRYQDALRSATDAAEAFAVAESQQGEARTLILAASLHSAMGMRDKALTVAGRAVKLARLCGDQDAEEEALALIERVEAKPAAGTFQPQQVAQTVQPQAATSAPVGAAPASIAVQSKGLDPVYVRKQLMSMVADVISSDDELQLDSPFMEAGMDSL</sequence>
<name>A0A813IXD3_POLGL</name>
<gene>
    <name evidence="2" type="ORF">PGLA2088_LOCUS12911</name>
</gene>
<comment type="caution">
    <text evidence="2">The sequence shown here is derived from an EMBL/GenBank/DDBJ whole genome shotgun (WGS) entry which is preliminary data.</text>
</comment>
<dbReference type="PANTHER" id="PTHR10098:SF108">
    <property type="entry name" value="TETRATRICOPEPTIDE REPEAT PROTEIN 28"/>
    <property type="match status" value="1"/>
</dbReference>
<organism evidence="2 3">
    <name type="scientific">Polarella glacialis</name>
    <name type="common">Dinoflagellate</name>
    <dbReference type="NCBI Taxonomy" id="89957"/>
    <lineage>
        <taxon>Eukaryota</taxon>
        <taxon>Sar</taxon>
        <taxon>Alveolata</taxon>
        <taxon>Dinophyceae</taxon>
        <taxon>Suessiales</taxon>
        <taxon>Suessiaceae</taxon>
        <taxon>Polarella</taxon>
    </lineage>
</organism>
<feature type="non-terminal residue" evidence="2">
    <location>
        <position position="767"/>
    </location>
</feature>
<dbReference type="SMART" id="SM00028">
    <property type="entry name" value="TPR"/>
    <property type="match status" value="8"/>
</dbReference>
<evidence type="ECO:0000313" key="3">
    <source>
        <dbReference type="Proteomes" id="UP000626109"/>
    </source>
</evidence>
<evidence type="ECO:0000259" key="1">
    <source>
        <dbReference type="PROSITE" id="PS50075"/>
    </source>
</evidence>
<dbReference type="EMBL" id="CAJNNW010015345">
    <property type="protein sequence ID" value="CAE8657618.1"/>
    <property type="molecule type" value="Genomic_DNA"/>
</dbReference>
<dbReference type="InterPro" id="IPR009081">
    <property type="entry name" value="PP-bd_ACP"/>
</dbReference>
<dbReference type="AlphaFoldDB" id="A0A813IXD3"/>
<dbReference type="SUPFAM" id="SSF48452">
    <property type="entry name" value="TPR-like"/>
    <property type="match status" value="4"/>
</dbReference>
<protein>
    <recommendedName>
        <fullName evidence="1">Carrier domain-containing protein</fullName>
    </recommendedName>
</protein>
<reference evidence="2" key="1">
    <citation type="submission" date="2021-02" db="EMBL/GenBank/DDBJ databases">
        <authorList>
            <person name="Dougan E. K."/>
            <person name="Rhodes N."/>
            <person name="Thang M."/>
            <person name="Chan C."/>
        </authorList>
    </citation>
    <scope>NUCLEOTIDE SEQUENCE</scope>
</reference>
<dbReference type="Gene3D" id="1.25.40.10">
    <property type="entry name" value="Tetratricopeptide repeat domain"/>
    <property type="match status" value="4"/>
</dbReference>
<feature type="domain" description="Carrier" evidence="1">
    <location>
        <begin position="730"/>
        <end position="767"/>
    </location>
</feature>
<dbReference type="PROSITE" id="PS50075">
    <property type="entry name" value="CARRIER"/>
    <property type="match status" value="1"/>
</dbReference>
<accession>A0A813IXD3</accession>